<dbReference type="EMBL" id="GIFC01004009">
    <property type="protein sequence ID" value="MXU86092.1"/>
    <property type="molecule type" value="Transcribed_RNA"/>
</dbReference>
<name>A0A6B0U0T9_IXORI</name>
<proteinExistence type="predicted"/>
<accession>A0A6B0U0T9</accession>
<evidence type="ECO:0000313" key="1">
    <source>
        <dbReference type="EMBL" id="MXU86092.1"/>
    </source>
</evidence>
<reference evidence="1" key="1">
    <citation type="submission" date="2019-12" db="EMBL/GenBank/DDBJ databases">
        <title>An insight into the sialome of adult female Ixodes ricinus ticks feeding for 6 days.</title>
        <authorList>
            <person name="Perner J."/>
            <person name="Ribeiro J.M.C."/>
        </authorList>
    </citation>
    <scope>NUCLEOTIDE SEQUENCE</scope>
    <source>
        <strain evidence="1">Semi-engorged</strain>
        <tissue evidence="1">Salivary glands</tissue>
    </source>
</reference>
<protein>
    <submittedName>
        <fullName evidence="1">Putative secreted protein</fullName>
    </submittedName>
</protein>
<dbReference type="AlphaFoldDB" id="A0A6B0U0T9"/>
<organism evidence="1">
    <name type="scientific">Ixodes ricinus</name>
    <name type="common">Common tick</name>
    <name type="synonym">Acarus ricinus</name>
    <dbReference type="NCBI Taxonomy" id="34613"/>
    <lineage>
        <taxon>Eukaryota</taxon>
        <taxon>Metazoa</taxon>
        <taxon>Ecdysozoa</taxon>
        <taxon>Arthropoda</taxon>
        <taxon>Chelicerata</taxon>
        <taxon>Arachnida</taxon>
        <taxon>Acari</taxon>
        <taxon>Parasitiformes</taxon>
        <taxon>Ixodida</taxon>
        <taxon>Ixodoidea</taxon>
        <taxon>Ixodidae</taxon>
        <taxon>Ixodinae</taxon>
        <taxon>Ixodes</taxon>
    </lineage>
</organism>
<sequence>MLFRGTVGWRTGSVNPRWRLLVVSLVGMRLGVGRTTSLSIRPRISLSCESTTNDVQELRTPPPGVTSERINCRASPTHTRNKTFLQLQS</sequence>